<sequence length="212" mass="24056">MTNFAKIAIGLSGATGTAGLGVGGLYLSSKEDIFNKVKDDILGTDEEFNPSWKSQFEKLSSENGKIPEDLKELKSITGEKEQIKAIKGWCLKSYKSVYKSYFSEEKIDLLKTVRKYCIQSIQEKITDVKLIDKQSSNKESDFKSKYESLNSHKDTDEILDGTLKSLKEGYSKDNNKSKWTELEAWCKSIYSKPFKGSNDNTFKLIKKYCSKD</sequence>
<accession>H6N5Q1</accession>
<protein>
    <submittedName>
        <fullName evidence="1">Uncharacterized protein</fullName>
    </submittedName>
</protein>
<dbReference type="Proteomes" id="UP000009135">
    <property type="component" value="Chromosome"/>
</dbReference>
<gene>
    <name evidence="1" type="ordered locus">MHC_00725</name>
</gene>
<keyword evidence="2" id="KW-1185">Reference proteome</keyword>
<evidence type="ECO:0000313" key="1">
    <source>
        <dbReference type="EMBL" id="AEW45011.1"/>
    </source>
</evidence>
<organism evidence="1 2">
    <name type="scientific">Mycoplasma haemocanis (strain Illinois)</name>
    <dbReference type="NCBI Taxonomy" id="1111676"/>
    <lineage>
        <taxon>Bacteria</taxon>
        <taxon>Bacillati</taxon>
        <taxon>Mycoplasmatota</taxon>
        <taxon>Mollicutes</taxon>
        <taxon>Mycoplasmataceae</taxon>
        <taxon>Mycoplasma</taxon>
    </lineage>
</organism>
<dbReference type="AlphaFoldDB" id="H6N5Q1"/>
<reference evidence="1 2" key="1">
    <citation type="journal article" date="2012" name="J. Bacteriol.">
        <title>Complete genome sequence of Mycoplasma haemocanis strain Illinois.</title>
        <authorList>
            <person name="do Nascimento N.C."/>
            <person name="Guimaraes A.M."/>
            <person name="Santos A.P."/>
            <person name="Sanmiguel P.J."/>
            <person name="Messick J.B."/>
        </authorList>
    </citation>
    <scope>NUCLEOTIDE SEQUENCE [LARGE SCALE GENOMIC DNA]</scope>
    <source>
        <strain evidence="1 2">Illinois</strain>
    </source>
</reference>
<dbReference type="KEGG" id="mhe:MHC_00725"/>
<dbReference type="HOGENOM" id="CLU_087258_1_0_14"/>
<evidence type="ECO:0000313" key="2">
    <source>
        <dbReference type="Proteomes" id="UP000009135"/>
    </source>
</evidence>
<proteinExistence type="predicted"/>
<dbReference type="STRING" id="1111676.MHC_00725"/>
<name>H6N5Q1_MYCHN</name>
<dbReference type="OrthoDB" id="9836236at2"/>
<dbReference type="EMBL" id="CP003199">
    <property type="protein sequence ID" value="AEW45011.1"/>
    <property type="molecule type" value="Genomic_DNA"/>
</dbReference>